<dbReference type="STRING" id="94130.A0A2Z6RY04"/>
<evidence type="ECO:0000313" key="2">
    <source>
        <dbReference type="EMBL" id="GBC03295.1"/>
    </source>
</evidence>
<dbReference type="Gene3D" id="1.10.510.10">
    <property type="entry name" value="Transferase(Phosphotransferase) domain 1"/>
    <property type="match status" value="1"/>
</dbReference>
<reference evidence="3" key="2">
    <citation type="submission" date="2019-10" db="EMBL/GenBank/DDBJ databases">
        <title>Conservation and host-specific expression of non-tandemly repeated heterogenous ribosome RNA gene in arbuscular mycorrhizal fungi.</title>
        <authorList>
            <person name="Maeda T."/>
            <person name="Kobayashi Y."/>
            <person name="Nakagawa T."/>
            <person name="Ezawa T."/>
            <person name="Yamaguchi K."/>
            <person name="Bino T."/>
            <person name="Nishimoto Y."/>
            <person name="Shigenobu S."/>
            <person name="Kawaguchi M."/>
        </authorList>
    </citation>
    <scope>NUCLEOTIDE SEQUENCE</scope>
    <source>
        <strain evidence="3">HR1</strain>
    </source>
</reference>
<feature type="domain" description="Protein kinase" evidence="1">
    <location>
        <begin position="213"/>
        <end position="517"/>
    </location>
</feature>
<dbReference type="Pfam" id="PF20713">
    <property type="entry name" value="DUF6826"/>
    <property type="match status" value="1"/>
</dbReference>
<dbReference type="SUPFAM" id="SSF56112">
    <property type="entry name" value="Protein kinase-like (PK-like)"/>
    <property type="match status" value="1"/>
</dbReference>
<keyword evidence="3" id="KW-0808">Transferase</keyword>
<dbReference type="EMBL" id="BEXD01003877">
    <property type="protein sequence ID" value="GBC03295.1"/>
    <property type="molecule type" value="Genomic_DNA"/>
</dbReference>
<dbReference type="InterPro" id="IPR011009">
    <property type="entry name" value="Kinase-like_dom_sf"/>
</dbReference>
<dbReference type="PROSITE" id="PS00109">
    <property type="entry name" value="PROTEIN_KINASE_TYR"/>
    <property type="match status" value="1"/>
</dbReference>
<dbReference type="InterPro" id="IPR000719">
    <property type="entry name" value="Prot_kinase_dom"/>
</dbReference>
<dbReference type="Pfam" id="PF00069">
    <property type="entry name" value="Pkinase"/>
    <property type="match status" value="1"/>
</dbReference>
<sequence length="517" mass="59090">MTSSIITDIILDLPLDDIEKASLLSFFTDRDASKVEAVLSKITKNEIKTEYLRKYVKSNSDEHPGNKRLSDLYEQEKNKRTRLQAVLDATTHSLSSLWYIYRPTHCQTLWFTPVKKSLSFASPPTGDKENEYQTYFREDILTQLEGNNYVKAVDTHAKKFLDGKAPDLCTHLEDYSLTSHTVESIGEIKPRGSCFTPTNQGQIIMYAILALKYQKHRQDITGFLTDCYHVMFIQVIKDESEEGPYRVLYSDQFNLNSQINTKYLRALLSTLYCHPMTGLNVKMNDLIAYTSISNVFGVCDDDDAVVKIVTRPDILINEINVLTTLQGRGVIDDGIIRLVASSDTAMLLRPRGVETFKKCHKPMSLLADIVDKLKICHKNGIVHGDVRLTNILVDKNGKLVLIDFGCSSDVGKEWYGNGPRLPLLSLRLIRLTTTSTFDGSWKPQIFTDYRDDLFTLIQSIYIHLNEDYVLQALGDNIEDPNHVILFWDKVFVNEWRIAYDYCDNLNYDGLRNFIANL</sequence>
<dbReference type="PROSITE" id="PS50011">
    <property type="entry name" value="PROTEIN_KINASE_DOM"/>
    <property type="match status" value="1"/>
</dbReference>
<keyword evidence="4" id="KW-1185">Reference proteome</keyword>
<dbReference type="AlphaFoldDB" id="A0A2Z6RY04"/>
<name>A0A2Z6RY04_9GLOM</name>
<gene>
    <name evidence="3" type="ORF">RCL2_000824400</name>
    <name evidence="2" type="ORF">RclHR1_05050020</name>
</gene>
<dbReference type="GO" id="GO:0005524">
    <property type="term" value="F:ATP binding"/>
    <property type="evidence" value="ECO:0007669"/>
    <property type="project" value="InterPro"/>
</dbReference>
<reference evidence="2 4" key="1">
    <citation type="submission" date="2017-11" db="EMBL/GenBank/DDBJ databases">
        <title>The genome of Rhizophagus clarus HR1 reveals common genetic basis of auxotrophy among arbuscular mycorrhizal fungi.</title>
        <authorList>
            <person name="Kobayashi Y."/>
        </authorList>
    </citation>
    <scope>NUCLEOTIDE SEQUENCE [LARGE SCALE GENOMIC DNA]</scope>
    <source>
        <strain evidence="2 4">HR1</strain>
    </source>
</reference>
<protein>
    <submittedName>
        <fullName evidence="3">Protein kinase</fullName>
    </submittedName>
</protein>
<evidence type="ECO:0000259" key="1">
    <source>
        <dbReference type="PROSITE" id="PS50011"/>
    </source>
</evidence>
<dbReference type="GO" id="GO:0004672">
    <property type="term" value="F:protein kinase activity"/>
    <property type="evidence" value="ECO:0007669"/>
    <property type="project" value="InterPro"/>
</dbReference>
<dbReference type="OrthoDB" id="2385723at2759"/>
<evidence type="ECO:0000313" key="3">
    <source>
        <dbReference type="EMBL" id="GES80985.1"/>
    </source>
</evidence>
<dbReference type="Proteomes" id="UP000615446">
    <property type="component" value="Unassembled WGS sequence"/>
</dbReference>
<keyword evidence="3" id="KW-0418">Kinase</keyword>
<dbReference type="InterPro" id="IPR049229">
    <property type="entry name" value="DUF6826"/>
</dbReference>
<organism evidence="2 4">
    <name type="scientific">Rhizophagus clarus</name>
    <dbReference type="NCBI Taxonomy" id="94130"/>
    <lineage>
        <taxon>Eukaryota</taxon>
        <taxon>Fungi</taxon>
        <taxon>Fungi incertae sedis</taxon>
        <taxon>Mucoromycota</taxon>
        <taxon>Glomeromycotina</taxon>
        <taxon>Glomeromycetes</taxon>
        <taxon>Glomerales</taxon>
        <taxon>Glomeraceae</taxon>
        <taxon>Rhizophagus</taxon>
    </lineage>
</organism>
<evidence type="ECO:0000313" key="4">
    <source>
        <dbReference type="Proteomes" id="UP000247702"/>
    </source>
</evidence>
<comment type="caution">
    <text evidence="2">The sequence shown here is derived from an EMBL/GenBank/DDBJ whole genome shotgun (WGS) entry which is preliminary data.</text>
</comment>
<accession>A0A2Z6RY04</accession>
<dbReference type="Proteomes" id="UP000247702">
    <property type="component" value="Unassembled WGS sequence"/>
</dbReference>
<dbReference type="EMBL" id="BLAL01000053">
    <property type="protein sequence ID" value="GES80985.1"/>
    <property type="molecule type" value="Genomic_DNA"/>
</dbReference>
<dbReference type="InterPro" id="IPR008266">
    <property type="entry name" value="Tyr_kinase_AS"/>
</dbReference>
<proteinExistence type="predicted"/>